<evidence type="ECO:0000313" key="1">
    <source>
        <dbReference type="EMBL" id="KUL37144.1"/>
    </source>
</evidence>
<dbReference type="Proteomes" id="UP000053923">
    <property type="component" value="Unassembled WGS sequence"/>
</dbReference>
<dbReference type="AlphaFoldDB" id="A0A0X3UXC6"/>
<comment type="caution">
    <text evidence="1">The sequence shown here is derived from an EMBL/GenBank/DDBJ whole genome shotgun (WGS) entry which is preliminary data.</text>
</comment>
<accession>A0A0X3UXC6</accession>
<keyword evidence="2" id="KW-1185">Reference proteome</keyword>
<organism evidence="1 2">
    <name type="scientific">Streptomyces regalis</name>
    <dbReference type="NCBI Taxonomy" id="68262"/>
    <lineage>
        <taxon>Bacteria</taxon>
        <taxon>Bacillati</taxon>
        <taxon>Actinomycetota</taxon>
        <taxon>Actinomycetes</taxon>
        <taxon>Kitasatosporales</taxon>
        <taxon>Streptomycetaceae</taxon>
        <taxon>Streptomyces</taxon>
    </lineage>
</organism>
<proteinExistence type="predicted"/>
<name>A0A0X3UXC6_9ACTN</name>
<gene>
    <name evidence="1" type="ORF">ADL12_18505</name>
</gene>
<evidence type="ECO:0000313" key="2">
    <source>
        <dbReference type="Proteomes" id="UP000053923"/>
    </source>
</evidence>
<reference evidence="2" key="1">
    <citation type="submission" date="2015-10" db="EMBL/GenBank/DDBJ databases">
        <authorList>
            <person name="Ju K.-S."/>
            <person name="Doroghazi J.R."/>
            <person name="Metcalf W.W."/>
        </authorList>
    </citation>
    <scope>NUCLEOTIDE SEQUENCE [LARGE SCALE GENOMIC DNA]</scope>
    <source>
        <strain evidence="2">NRRL 3151</strain>
    </source>
</reference>
<protein>
    <submittedName>
        <fullName evidence="1">Uncharacterized protein</fullName>
    </submittedName>
</protein>
<dbReference type="EMBL" id="LLZG01000130">
    <property type="protein sequence ID" value="KUL37144.1"/>
    <property type="molecule type" value="Genomic_DNA"/>
</dbReference>
<sequence>MNGGPLRAMPGAVQVCGSVTITRKDNILRLADELDPRNILAAVGAPAAAGPAAAAQQEQVHRGRVPRPGRGAPCFIDGDIPFDSALLTGAARPGFSRLSRANRSPWRP</sequence>